<sequence>MKPKAIETNFDLAAYMYYHANKFAKKNKYSNGANFFLVAYIIIVNKFLSIPKNYCLELVDILLKTHFQCKGEMEYNEHFNNFWLSDPIYSLTRKIQIGLNLYPDIKSHLKIQTNLMEFMEKIKSLPRS</sequence>
<keyword evidence="2" id="KW-1185">Reference proteome</keyword>
<protein>
    <submittedName>
        <fullName evidence="1">Uncharacterized protein</fullName>
    </submittedName>
</protein>
<proteinExistence type="predicted"/>
<dbReference type="Proteomes" id="UP000654279">
    <property type="component" value="Unassembled WGS sequence"/>
</dbReference>
<name>A0A926HKY4_9FIRM</name>
<evidence type="ECO:0000313" key="2">
    <source>
        <dbReference type="Proteomes" id="UP000654279"/>
    </source>
</evidence>
<evidence type="ECO:0000313" key="1">
    <source>
        <dbReference type="EMBL" id="MBC8527914.1"/>
    </source>
</evidence>
<reference evidence="1" key="1">
    <citation type="submission" date="2020-08" db="EMBL/GenBank/DDBJ databases">
        <title>Genome public.</title>
        <authorList>
            <person name="Liu C."/>
            <person name="Sun Q."/>
        </authorList>
    </citation>
    <scope>NUCLEOTIDE SEQUENCE</scope>
    <source>
        <strain evidence="1">NSJ-44</strain>
    </source>
</reference>
<accession>A0A926HKY4</accession>
<dbReference type="AlphaFoldDB" id="A0A926HKY4"/>
<organism evidence="1 2">
    <name type="scientific">Luoshenia tenuis</name>
    <dbReference type="NCBI Taxonomy" id="2763654"/>
    <lineage>
        <taxon>Bacteria</taxon>
        <taxon>Bacillati</taxon>
        <taxon>Bacillota</taxon>
        <taxon>Clostridia</taxon>
        <taxon>Christensenellales</taxon>
        <taxon>Christensenellaceae</taxon>
        <taxon>Luoshenia</taxon>
    </lineage>
</organism>
<dbReference type="RefSeq" id="WP_249283995.1">
    <property type="nucleotide sequence ID" value="NZ_JACRSO010000001.1"/>
</dbReference>
<comment type="caution">
    <text evidence="1">The sequence shown here is derived from an EMBL/GenBank/DDBJ whole genome shotgun (WGS) entry which is preliminary data.</text>
</comment>
<gene>
    <name evidence="1" type="ORF">H8699_00490</name>
</gene>
<dbReference type="EMBL" id="JACRSO010000001">
    <property type="protein sequence ID" value="MBC8527914.1"/>
    <property type="molecule type" value="Genomic_DNA"/>
</dbReference>